<dbReference type="EMBL" id="JARJCM010000341">
    <property type="protein sequence ID" value="KAJ7018408.1"/>
    <property type="molecule type" value="Genomic_DNA"/>
</dbReference>
<dbReference type="Proteomes" id="UP001218188">
    <property type="component" value="Unassembled WGS sequence"/>
</dbReference>
<reference evidence="1" key="1">
    <citation type="submission" date="2023-03" db="EMBL/GenBank/DDBJ databases">
        <title>Massive genome expansion in bonnet fungi (Mycena s.s.) driven by repeated elements and novel gene families across ecological guilds.</title>
        <authorList>
            <consortium name="Lawrence Berkeley National Laboratory"/>
            <person name="Harder C.B."/>
            <person name="Miyauchi S."/>
            <person name="Viragh M."/>
            <person name="Kuo A."/>
            <person name="Thoen E."/>
            <person name="Andreopoulos B."/>
            <person name="Lu D."/>
            <person name="Skrede I."/>
            <person name="Drula E."/>
            <person name="Henrissat B."/>
            <person name="Morin E."/>
            <person name="Kohler A."/>
            <person name="Barry K."/>
            <person name="LaButti K."/>
            <person name="Morin E."/>
            <person name="Salamov A."/>
            <person name="Lipzen A."/>
            <person name="Mereny Z."/>
            <person name="Hegedus B."/>
            <person name="Baldrian P."/>
            <person name="Stursova M."/>
            <person name="Weitz H."/>
            <person name="Taylor A."/>
            <person name="Grigoriev I.V."/>
            <person name="Nagy L.G."/>
            <person name="Martin F."/>
            <person name="Kauserud H."/>
        </authorList>
    </citation>
    <scope>NUCLEOTIDE SEQUENCE</scope>
    <source>
        <strain evidence="1">CBHHK200</strain>
    </source>
</reference>
<accession>A0AAD6S0U0</accession>
<sequence>MSPESAAQPAQYAASGRCQLKCTAPQEARIEREGLNAERSTFNPSFRAPYRRGDLRSGAIRAKVRRDHVRVVHRSCDRAGGALADQISSKSVGVTASGSRIGSNLNEAEPDAAFMFGFRSLLGRWEELRSNLRPQVSSFHLQLGFSHMMCFFHRDRPDQEHPHIRKPDTFDANLTHTHPIRQNLPIWEKCIQMYIIQNNKKIIEFEVFWLWRKEATEVL</sequence>
<evidence type="ECO:0000313" key="1">
    <source>
        <dbReference type="EMBL" id="KAJ7018408.1"/>
    </source>
</evidence>
<protein>
    <submittedName>
        <fullName evidence="1">Uncharacterized protein</fullName>
    </submittedName>
</protein>
<proteinExistence type="predicted"/>
<organism evidence="1 2">
    <name type="scientific">Mycena alexandri</name>
    <dbReference type="NCBI Taxonomy" id="1745969"/>
    <lineage>
        <taxon>Eukaryota</taxon>
        <taxon>Fungi</taxon>
        <taxon>Dikarya</taxon>
        <taxon>Basidiomycota</taxon>
        <taxon>Agaricomycotina</taxon>
        <taxon>Agaricomycetes</taxon>
        <taxon>Agaricomycetidae</taxon>
        <taxon>Agaricales</taxon>
        <taxon>Marasmiineae</taxon>
        <taxon>Mycenaceae</taxon>
        <taxon>Mycena</taxon>
    </lineage>
</organism>
<dbReference type="AlphaFoldDB" id="A0AAD6S0U0"/>
<keyword evidence="2" id="KW-1185">Reference proteome</keyword>
<name>A0AAD6S0U0_9AGAR</name>
<comment type="caution">
    <text evidence="1">The sequence shown here is derived from an EMBL/GenBank/DDBJ whole genome shotgun (WGS) entry which is preliminary data.</text>
</comment>
<gene>
    <name evidence="1" type="ORF">C8F04DRAFT_1199002</name>
</gene>
<evidence type="ECO:0000313" key="2">
    <source>
        <dbReference type="Proteomes" id="UP001218188"/>
    </source>
</evidence>